<gene>
    <name evidence="2" type="ORF">B7Z01_02755</name>
</gene>
<dbReference type="CDD" id="cd10936">
    <property type="entry name" value="CE4_DAC2"/>
    <property type="match status" value="1"/>
</dbReference>
<name>A0A258FRZ3_9CAUL</name>
<proteinExistence type="predicted"/>
<accession>A0A258FRZ3</accession>
<reference evidence="2 3" key="1">
    <citation type="submission" date="2017-03" db="EMBL/GenBank/DDBJ databases">
        <title>Lifting the veil on microbial sulfur biogeochemistry in mining wastewaters.</title>
        <authorList>
            <person name="Kantor R.S."/>
            <person name="Colenbrander Nelson T."/>
            <person name="Marshall S."/>
            <person name="Bennett D."/>
            <person name="Apte S."/>
            <person name="Camacho D."/>
            <person name="Thomas B.C."/>
            <person name="Warren L.A."/>
            <person name="Banfield J.F."/>
        </authorList>
    </citation>
    <scope>NUCLEOTIDE SEQUENCE [LARGE SCALE GENOMIC DNA]</scope>
    <source>
        <strain evidence="2">32-69-9</strain>
    </source>
</reference>
<protein>
    <recommendedName>
        <fullName evidence="4">Divergent polysaccharide deacetylase family protein</fullName>
    </recommendedName>
</protein>
<feature type="transmembrane region" description="Helical" evidence="1">
    <location>
        <begin position="36"/>
        <end position="59"/>
    </location>
</feature>
<dbReference type="AlphaFoldDB" id="A0A258FRZ3"/>
<comment type="caution">
    <text evidence="2">The sequence shown here is derived from an EMBL/GenBank/DDBJ whole genome shotgun (WGS) entry which is preliminary data.</text>
</comment>
<organism evidence="2 3">
    <name type="scientific">Brevundimonas subvibrioides</name>
    <dbReference type="NCBI Taxonomy" id="74313"/>
    <lineage>
        <taxon>Bacteria</taxon>
        <taxon>Pseudomonadati</taxon>
        <taxon>Pseudomonadota</taxon>
        <taxon>Alphaproteobacteria</taxon>
        <taxon>Caulobacterales</taxon>
        <taxon>Caulobacteraceae</taxon>
        <taxon>Brevundimonas</taxon>
    </lineage>
</organism>
<evidence type="ECO:0000256" key="1">
    <source>
        <dbReference type="SAM" id="Phobius"/>
    </source>
</evidence>
<dbReference type="InterPro" id="IPR011330">
    <property type="entry name" value="Glyco_hydro/deAcase_b/a-brl"/>
</dbReference>
<dbReference type="Pfam" id="PF04748">
    <property type="entry name" value="Polysacc_deac_2"/>
    <property type="match status" value="1"/>
</dbReference>
<keyword evidence="1" id="KW-0812">Transmembrane</keyword>
<dbReference type="PANTHER" id="PTHR30105">
    <property type="entry name" value="UNCHARACTERIZED YIBQ-RELATED"/>
    <property type="match status" value="1"/>
</dbReference>
<evidence type="ECO:0000313" key="2">
    <source>
        <dbReference type="EMBL" id="OYX35380.1"/>
    </source>
</evidence>
<dbReference type="SUPFAM" id="SSF88713">
    <property type="entry name" value="Glycoside hydrolase/deacetylase"/>
    <property type="match status" value="1"/>
</dbReference>
<keyword evidence="1" id="KW-1133">Transmembrane helix</keyword>
<sequence>MFAKRQSALAAAAGSPPASRGPKLDSRAILAVLKKPPVAVGAAGLLLLSAAALFLTVLGDPRAGTPSARVALKREAPAAAPAPTGLEAFSMGGFAAWQGLADPALMDSGAAGGDALITLPDGATVAGGSAIAAPVVPAQPLVAAPIAGLSQPGPNGPLPVIATDGRVPAQAYARPFQPNGRPRVALIVGGLGLNAVTTRAAIERLPPEVTLSFVPYAEGLQGWIDLARRQGHEVMIEIPMEPTGYPNNDPGPYTLLANATPDDVEAKMTWLLGRATGYFGVTNYLGDRFVTSDAGMSAFLGTLRQRGLAFLDDGMARRRPGAWARASADTIVDETQTPAAIIGRLNALEAAAKTRGAALGTGFAYPVTVEAAARWAVGLEARGVQLAPASAMTARPGR</sequence>
<evidence type="ECO:0000313" key="3">
    <source>
        <dbReference type="Proteomes" id="UP000215595"/>
    </source>
</evidence>
<dbReference type="EMBL" id="NCEB01000004">
    <property type="protein sequence ID" value="OYX35380.1"/>
    <property type="molecule type" value="Genomic_DNA"/>
</dbReference>
<evidence type="ECO:0008006" key="4">
    <source>
        <dbReference type="Google" id="ProtNLM"/>
    </source>
</evidence>
<dbReference type="Gene3D" id="3.20.20.370">
    <property type="entry name" value="Glycoside hydrolase/deacetylase"/>
    <property type="match status" value="1"/>
</dbReference>
<dbReference type="InterPro" id="IPR006837">
    <property type="entry name" value="Divergent_DAC"/>
</dbReference>
<keyword evidence="1" id="KW-0472">Membrane</keyword>
<dbReference type="GO" id="GO:0005975">
    <property type="term" value="P:carbohydrate metabolic process"/>
    <property type="evidence" value="ECO:0007669"/>
    <property type="project" value="InterPro"/>
</dbReference>
<dbReference type="PANTHER" id="PTHR30105:SF2">
    <property type="entry name" value="DIVERGENT POLYSACCHARIDE DEACETYLASE SUPERFAMILY"/>
    <property type="match status" value="1"/>
</dbReference>
<dbReference type="Proteomes" id="UP000215595">
    <property type="component" value="Unassembled WGS sequence"/>
</dbReference>